<evidence type="ECO:0000256" key="1">
    <source>
        <dbReference type="ARBA" id="ARBA00008542"/>
    </source>
</evidence>
<dbReference type="InterPro" id="IPR029062">
    <property type="entry name" value="Class_I_gatase-like"/>
</dbReference>
<keyword evidence="3" id="KW-0808">Transferase</keyword>
<gene>
    <name evidence="3" type="ORF">CYFUS_008501</name>
</gene>
<evidence type="ECO:0000313" key="4">
    <source>
        <dbReference type="Proteomes" id="UP000217257"/>
    </source>
</evidence>
<dbReference type="Pfam" id="PF01965">
    <property type="entry name" value="DJ-1_PfpI"/>
    <property type="match status" value="1"/>
</dbReference>
<dbReference type="PANTHER" id="PTHR42733">
    <property type="entry name" value="DJ-1 PROTEIN"/>
    <property type="match status" value="1"/>
</dbReference>
<dbReference type="SUPFAM" id="SSF52317">
    <property type="entry name" value="Class I glutamine amidotransferase-like"/>
    <property type="match status" value="1"/>
</dbReference>
<dbReference type="PANTHER" id="PTHR42733:SF12">
    <property type="entry name" value="PROTEINASE"/>
    <property type="match status" value="1"/>
</dbReference>
<dbReference type="InterPro" id="IPR002818">
    <property type="entry name" value="DJ-1/PfpI"/>
</dbReference>
<dbReference type="NCBIfam" id="TIGR01382">
    <property type="entry name" value="PfpI"/>
    <property type="match status" value="1"/>
</dbReference>
<organism evidence="3 4">
    <name type="scientific">Cystobacter fuscus</name>
    <dbReference type="NCBI Taxonomy" id="43"/>
    <lineage>
        <taxon>Bacteria</taxon>
        <taxon>Pseudomonadati</taxon>
        <taxon>Myxococcota</taxon>
        <taxon>Myxococcia</taxon>
        <taxon>Myxococcales</taxon>
        <taxon>Cystobacterineae</taxon>
        <taxon>Archangiaceae</taxon>
        <taxon>Cystobacter</taxon>
    </lineage>
</organism>
<comment type="similarity">
    <text evidence="1">Belongs to the peptidase C56 family.</text>
</comment>
<dbReference type="EMBL" id="CP022098">
    <property type="protein sequence ID" value="ATB43022.1"/>
    <property type="molecule type" value="Genomic_DNA"/>
</dbReference>
<evidence type="ECO:0000313" key="3">
    <source>
        <dbReference type="EMBL" id="ATB43022.1"/>
    </source>
</evidence>
<keyword evidence="3" id="KW-0315">Glutamine amidotransferase</keyword>
<proteinExistence type="inferred from homology"/>
<sequence length="217" mass="24253">MARKVLKGIRVGVLATDGFEQVELTLPVKALRKRGAQVDIVSLRKGKIRGINLMWPGKKVPVDQTVDNVRPRDFDALLIPGGFQNPDSLRQSEEVLDFVREIDRLGRPIATLCHGPWVLVSAGLANGRRLSSWPGIKDDIRNAGAEWRDESGVLDGRWFTSRGPQDMRHFIKGMVSLFAEHAPRNHLAPERSHWGRWAIAALLGLIAIRPVREALAR</sequence>
<dbReference type="InterPro" id="IPR006286">
    <property type="entry name" value="C56_PfpI-like"/>
</dbReference>
<dbReference type="GO" id="GO:0016740">
    <property type="term" value="F:transferase activity"/>
    <property type="evidence" value="ECO:0007669"/>
    <property type="project" value="UniProtKB-KW"/>
</dbReference>
<dbReference type="Proteomes" id="UP000217257">
    <property type="component" value="Chromosome"/>
</dbReference>
<dbReference type="KEGG" id="cfus:CYFUS_008501"/>
<feature type="domain" description="DJ-1/PfpI" evidence="2">
    <location>
        <begin position="10"/>
        <end position="175"/>
    </location>
</feature>
<protein>
    <submittedName>
        <fullName evidence="3">Glutamine amidotransferase</fullName>
    </submittedName>
</protein>
<reference evidence="3 4" key="1">
    <citation type="submission" date="2017-06" db="EMBL/GenBank/DDBJ databases">
        <title>Sequencing and comparative analysis of myxobacterial genomes.</title>
        <authorList>
            <person name="Rupp O."/>
            <person name="Goesmann A."/>
            <person name="Sogaard-Andersen L."/>
        </authorList>
    </citation>
    <scope>NUCLEOTIDE SEQUENCE [LARGE SCALE GENOMIC DNA]</scope>
    <source>
        <strain evidence="3 4">DSM 52655</strain>
    </source>
</reference>
<dbReference type="AlphaFoldDB" id="A0A250JHR3"/>
<accession>A0A250JHR3</accession>
<dbReference type="PROSITE" id="PS51276">
    <property type="entry name" value="PEPTIDASE_C56_PFPI"/>
    <property type="match status" value="1"/>
</dbReference>
<evidence type="ECO:0000259" key="2">
    <source>
        <dbReference type="Pfam" id="PF01965"/>
    </source>
</evidence>
<dbReference type="CDD" id="cd03134">
    <property type="entry name" value="GATase1_PfpI_like"/>
    <property type="match status" value="1"/>
</dbReference>
<dbReference type="RefSeq" id="WP_095990493.1">
    <property type="nucleotide sequence ID" value="NZ_CP022098.1"/>
</dbReference>
<dbReference type="Gene3D" id="3.40.50.880">
    <property type="match status" value="1"/>
</dbReference>
<name>A0A250JHR3_9BACT</name>